<proteinExistence type="predicted"/>
<keyword evidence="1" id="KW-0812">Transmembrane</keyword>
<feature type="transmembrane region" description="Helical" evidence="1">
    <location>
        <begin position="39"/>
        <end position="57"/>
    </location>
</feature>
<dbReference type="EMBL" id="DSGB01000005">
    <property type="protein sequence ID" value="HER96434.1"/>
    <property type="molecule type" value="Genomic_DNA"/>
</dbReference>
<evidence type="ECO:0000313" key="2">
    <source>
        <dbReference type="EMBL" id="HER96434.1"/>
    </source>
</evidence>
<reference evidence="2" key="1">
    <citation type="journal article" date="2020" name="mSystems">
        <title>Genome- and Community-Level Interaction Insights into Carbon Utilization and Element Cycling Functions of Hydrothermarchaeota in Hydrothermal Sediment.</title>
        <authorList>
            <person name="Zhou Z."/>
            <person name="Liu Y."/>
            <person name="Xu W."/>
            <person name="Pan J."/>
            <person name="Luo Z.H."/>
            <person name="Li M."/>
        </authorList>
    </citation>
    <scope>NUCLEOTIDE SEQUENCE [LARGE SCALE GENOMIC DNA]</scope>
    <source>
        <strain evidence="2">SpSt-143</strain>
    </source>
</reference>
<keyword evidence="1" id="KW-0472">Membrane</keyword>
<feature type="transmembrane region" description="Helical" evidence="1">
    <location>
        <begin position="7"/>
        <end position="27"/>
    </location>
</feature>
<name>A0A7V2B191_RHOMR</name>
<protein>
    <submittedName>
        <fullName evidence="2">DUF3098 domain-containing protein</fullName>
    </submittedName>
</protein>
<keyword evidence="1" id="KW-1133">Transmembrane helix</keyword>
<accession>A0A7V2B191</accession>
<dbReference type="InterPro" id="IPR021448">
    <property type="entry name" value="DUF3098"/>
</dbReference>
<gene>
    <name evidence="2" type="ORF">ENO59_07945</name>
</gene>
<dbReference type="AlphaFoldDB" id="A0A7V2B191"/>
<organism evidence="2">
    <name type="scientific">Rhodothermus marinus</name>
    <name type="common">Rhodothermus obamensis</name>
    <dbReference type="NCBI Taxonomy" id="29549"/>
    <lineage>
        <taxon>Bacteria</taxon>
        <taxon>Pseudomonadati</taxon>
        <taxon>Rhodothermota</taxon>
        <taxon>Rhodothermia</taxon>
        <taxon>Rhodothermales</taxon>
        <taxon>Rhodothermaceae</taxon>
        <taxon>Rhodothermus</taxon>
    </lineage>
</organism>
<sequence length="65" mass="7245">MVFARRNYVLLLVGIALVVIGFAIMAIEHELDGFWSRTVAPIVIVGGYLEVVYAILWRPRAAADQ</sequence>
<dbReference type="Pfam" id="PF11297">
    <property type="entry name" value="DUF3098"/>
    <property type="match status" value="1"/>
</dbReference>
<comment type="caution">
    <text evidence="2">The sequence shown here is derived from an EMBL/GenBank/DDBJ whole genome shotgun (WGS) entry which is preliminary data.</text>
</comment>
<evidence type="ECO:0000256" key="1">
    <source>
        <dbReference type="SAM" id="Phobius"/>
    </source>
</evidence>